<dbReference type="EC" id="2.4.3.4" evidence="15"/>
<dbReference type="PANTHER" id="PTHR46032:SF6">
    <property type="entry name" value="CMP-N-ACETYLNEURAMINATE-BETA-GALACTOSAMIDE-ALPHA-2,3-SIALYLTRANSFERASE 1"/>
    <property type="match status" value="1"/>
</dbReference>
<dbReference type="InterPro" id="IPR001675">
    <property type="entry name" value="Glyco_trans_29"/>
</dbReference>
<dbReference type="PANTHER" id="PTHR46032">
    <property type="entry name" value="ALPHA-2,3-SIALYLTRANSFERASE ST3GAL I ISOFORM X1"/>
    <property type="match status" value="1"/>
</dbReference>
<sequence>MALGKRRKVRMFVLFCIATLTTVLVSYNLRDPSVYFFKFAFRLSDNLFARGPCACGQCMTEMDDDPWFTERFNQSIHPLMSRENSALSDETFKWWQWLQSERQPANFSGVVEELFQVIPDEVLYMDASPERCRTCAVVGNSGNLKGSQYGRLIDSSDFIIRMNQAPTSGFEDDVGTRTTHHIMYPESAKDLDNGTSLVLIPFKTLDLQWIISALTTGAIKHTYVPVMSRIKANKDKVSAKNRTLWNLLTASFSLFTEIRLRFISSQVVIYSPTFFKYVYESWLDGHGRYPSTGFLSLLLAIHICDKVSVFGFGADHYGNWHHYWEENSLAGAFRHTGVHDGDYEYNVTLLLADKHKIQMFKGR</sequence>
<evidence type="ECO:0000256" key="14">
    <source>
        <dbReference type="ARBA" id="ARBA00023180"/>
    </source>
</evidence>
<keyword evidence="8" id="KW-0812">Transmembrane</keyword>
<dbReference type="GO" id="GO:0032580">
    <property type="term" value="C:Golgi cisterna membrane"/>
    <property type="evidence" value="ECO:0007669"/>
    <property type="project" value="UniProtKB-SubCell"/>
</dbReference>
<keyword evidence="10" id="KW-1133">Transmembrane helix</keyword>
<evidence type="ECO:0000256" key="8">
    <source>
        <dbReference type="ARBA" id="ARBA00022692"/>
    </source>
</evidence>
<keyword evidence="9" id="KW-0735">Signal-anchor</keyword>
<evidence type="ECO:0000313" key="24">
    <source>
        <dbReference type="EMBL" id="TNM93247.1"/>
    </source>
</evidence>
<comment type="pathway">
    <text evidence="3">Protein modification; protein glycosylation.</text>
</comment>
<keyword evidence="12" id="KW-0472">Membrane</keyword>
<evidence type="ECO:0000256" key="4">
    <source>
        <dbReference type="ARBA" id="ARBA00006003"/>
    </source>
</evidence>
<keyword evidence="7" id="KW-0808">Transferase</keyword>
<keyword evidence="11" id="KW-0333">Golgi apparatus</keyword>
<dbReference type="PIRSF" id="PIRSF005557">
    <property type="entry name" value="Sialyl_trans"/>
    <property type="match status" value="1"/>
</dbReference>
<evidence type="ECO:0000256" key="23">
    <source>
        <dbReference type="PIRSR" id="PIRSR005557-2"/>
    </source>
</evidence>
<protein>
    <recommendedName>
        <fullName evidence="16">CMP-N-acetylneuraminate-beta-galactosamide-alpha-2,3-sialyltransferase 1</fullName>
        <ecNumber evidence="15">2.4.3.4</ecNumber>
    </recommendedName>
    <alternativeName>
        <fullName evidence="22">Gal-NAc6S</fullName>
    </alternativeName>
    <alternativeName>
        <fullName evidence="20">Gal-beta-1,3-GalNAc-alpha-2,3-sialyltransferase</fullName>
    </alternativeName>
    <alternativeName>
        <fullName evidence="18">ST3Gal I</fullName>
    </alternativeName>
    <alternativeName>
        <fullName evidence="19">ST3GalA.1</fullName>
    </alternativeName>
    <alternativeName>
        <fullName evidence="17">ST3O</fullName>
    </alternativeName>
    <alternativeName>
        <fullName evidence="21">Sialyltransferase 4A</fullName>
    </alternativeName>
</protein>
<dbReference type="InterPro" id="IPR051757">
    <property type="entry name" value="Beta-gal_alpha2-3_sialyltrans"/>
</dbReference>
<evidence type="ECO:0000256" key="12">
    <source>
        <dbReference type="ARBA" id="ARBA00023136"/>
    </source>
</evidence>
<evidence type="ECO:0000256" key="21">
    <source>
        <dbReference type="ARBA" id="ARBA00042682"/>
    </source>
</evidence>
<evidence type="ECO:0000256" key="13">
    <source>
        <dbReference type="ARBA" id="ARBA00023157"/>
    </source>
</evidence>
<evidence type="ECO:0000256" key="20">
    <source>
        <dbReference type="ARBA" id="ARBA00042448"/>
    </source>
</evidence>
<reference evidence="24 25" key="1">
    <citation type="submission" date="2019-04" db="EMBL/GenBank/DDBJ databases">
        <title>The sequence and de novo assembly of Takifugu bimaculatus genome using PacBio and Hi-C technologies.</title>
        <authorList>
            <person name="Xu P."/>
            <person name="Liu B."/>
            <person name="Zhou Z."/>
        </authorList>
    </citation>
    <scope>NUCLEOTIDE SEQUENCE [LARGE SCALE GENOMIC DNA]</scope>
    <source>
        <strain evidence="24">TB-2018</strain>
        <tissue evidence="24">Muscle</tissue>
    </source>
</reference>
<proteinExistence type="inferred from homology"/>
<dbReference type="GO" id="GO:0097503">
    <property type="term" value="P:sialylation"/>
    <property type="evidence" value="ECO:0007669"/>
    <property type="project" value="TreeGrafter"/>
</dbReference>
<keyword evidence="14" id="KW-0325">Glycoprotein</keyword>
<dbReference type="GO" id="GO:0003836">
    <property type="term" value="F:beta-galactoside (CMP) alpha-2,3-sialyltransferase activity"/>
    <property type="evidence" value="ECO:0007669"/>
    <property type="project" value="UniProtKB-EC"/>
</dbReference>
<evidence type="ECO:0000313" key="25">
    <source>
        <dbReference type="Proteomes" id="UP000516260"/>
    </source>
</evidence>
<organism evidence="24 25">
    <name type="scientific">Takifugu bimaculatus</name>
    <dbReference type="NCBI Taxonomy" id="433685"/>
    <lineage>
        <taxon>Eukaryota</taxon>
        <taxon>Metazoa</taxon>
        <taxon>Chordata</taxon>
        <taxon>Craniata</taxon>
        <taxon>Vertebrata</taxon>
        <taxon>Euteleostomi</taxon>
        <taxon>Actinopterygii</taxon>
        <taxon>Neopterygii</taxon>
        <taxon>Teleostei</taxon>
        <taxon>Neoteleostei</taxon>
        <taxon>Acanthomorphata</taxon>
        <taxon>Eupercaria</taxon>
        <taxon>Tetraodontiformes</taxon>
        <taxon>Tetradontoidea</taxon>
        <taxon>Tetraodontidae</taxon>
        <taxon>Takifugu</taxon>
    </lineage>
</organism>
<evidence type="ECO:0000256" key="18">
    <source>
        <dbReference type="ARBA" id="ARBA00041997"/>
    </source>
</evidence>
<dbReference type="AlphaFoldDB" id="A0A4Z2BN93"/>
<dbReference type="GO" id="GO:1901137">
    <property type="term" value="P:carbohydrate derivative biosynthetic process"/>
    <property type="evidence" value="ECO:0007669"/>
    <property type="project" value="UniProtKB-ARBA"/>
</dbReference>
<evidence type="ECO:0000256" key="2">
    <source>
        <dbReference type="ARBA" id="ARBA00004613"/>
    </source>
</evidence>
<evidence type="ECO:0000256" key="6">
    <source>
        <dbReference type="ARBA" id="ARBA00022676"/>
    </source>
</evidence>
<dbReference type="InterPro" id="IPR038578">
    <property type="entry name" value="GT29-like_sf"/>
</dbReference>
<accession>A0A4Z2BN93</accession>
<dbReference type="EMBL" id="SWLE01000013">
    <property type="protein sequence ID" value="TNM93247.1"/>
    <property type="molecule type" value="Genomic_DNA"/>
</dbReference>
<comment type="similarity">
    <text evidence="4">Belongs to the glycosyltransferase 29 family.</text>
</comment>
<dbReference type="Proteomes" id="UP000516260">
    <property type="component" value="Chromosome 20"/>
</dbReference>
<dbReference type="InterPro" id="IPR012163">
    <property type="entry name" value="Sialyl_trans"/>
</dbReference>
<evidence type="ECO:0000256" key="22">
    <source>
        <dbReference type="ARBA" id="ARBA00042991"/>
    </source>
</evidence>
<evidence type="ECO:0000256" key="1">
    <source>
        <dbReference type="ARBA" id="ARBA00004447"/>
    </source>
</evidence>
<keyword evidence="6" id="KW-0328">Glycosyltransferase</keyword>
<dbReference type="FunFam" id="3.90.1480.20:FF:000015">
    <property type="entry name" value="Lactosylceramide alpha-2,3-sialyltransferase"/>
    <property type="match status" value="2"/>
</dbReference>
<evidence type="ECO:0000256" key="9">
    <source>
        <dbReference type="ARBA" id="ARBA00022968"/>
    </source>
</evidence>
<evidence type="ECO:0000256" key="11">
    <source>
        <dbReference type="ARBA" id="ARBA00023034"/>
    </source>
</evidence>
<comment type="subcellular location">
    <subcellularLocation>
        <location evidence="1">Golgi apparatus</location>
        <location evidence="1">Golgi stack membrane</location>
        <topology evidence="1">Single-pass type II membrane protein</topology>
    </subcellularLocation>
    <subcellularLocation>
        <location evidence="2">Secreted</location>
    </subcellularLocation>
</comment>
<keyword evidence="13" id="KW-1015">Disulfide bond</keyword>
<dbReference type="Pfam" id="PF00777">
    <property type="entry name" value="Glyco_transf_29"/>
    <property type="match status" value="1"/>
</dbReference>
<dbReference type="Gene3D" id="3.90.1480.20">
    <property type="entry name" value="Glycosyl transferase family 29"/>
    <property type="match status" value="1"/>
</dbReference>
<keyword evidence="25" id="KW-1185">Reference proteome</keyword>
<dbReference type="CDD" id="cd23966">
    <property type="entry name" value="GT29_ST3GAL1_2"/>
    <property type="match status" value="1"/>
</dbReference>
<keyword evidence="5" id="KW-0964">Secreted</keyword>
<evidence type="ECO:0000256" key="3">
    <source>
        <dbReference type="ARBA" id="ARBA00004922"/>
    </source>
</evidence>
<evidence type="ECO:0000256" key="16">
    <source>
        <dbReference type="ARBA" id="ARBA00040101"/>
    </source>
</evidence>
<evidence type="ECO:0000256" key="19">
    <source>
        <dbReference type="ARBA" id="ARBA00042022"/>
    </source>
</evidence>
<name>A0A4Z2BN93_9TELE</name>
<evidence type="ECO:0000256" key="15">
    <source>
        <dbReference type="ARBA" id="ARBA00039107"/>
    </source>
</evidence>
<dbReference type="GO" id="GO:0005576">
    <property type="term" value="C:extracellular region"/>
    <property type="evidence" value="ECO:0007669"/>
    <property type="project" value="UniProtKB-SubCell"/>
</dbReference>
<evidence type="ECO:0000256" key="17">
    <source>
        <dbReference type="ARBA" id="ARBA00041507"/>
    </source>
</evidence>
<evidence type="ECO:0000256" key="7">
    <source>
        <dbReference type="ARBA" id="ARBA00022679"/>
    </source>
</evidence>
<feature type="disulfide bond" evidence="23">
    <location>
        <begin position="135"/>
        <end position="304"/>
    </location>
</feature>
<evidence type="ECO:0000256" key="10">
    <source>
        <dbReference type="ARBA" id="ARBA00022989"/>
    </source>
</evidence>
<gene>
    <name evidence="24" type="ORF">fugu_018649</name>
</gene>
<evidence type="ECO:0000256" key="5">
    <source>
        <dbReference type="ARBA" id="ARBA00022525"/>
    </source>
</evidence>
<comment type="caution">
    <text evidence="24">The sequence shown here is derived from an EMBL/GenBank/DDBJ whole genome shotgun (WGS) entry which is preliminary data.</text>
</comment>